<reference evidence="1 2" key="1">
    <citation type="submission" date="2024-01" db="EMBL/GenBank/DDBJ databases">
        <title>The genomes of 5 underutilized Papilionoideae crops provide insights into root nodulation and disease resistance.</title>
        <authorList>
            <person name="Yuan L."/>
        </authorList>
    </citation>
    <scope>NUCLEOTIDE SEQUENCE [LARGE SCALE GENOMIC DNA]</scope>
    <source>
        <strain evidence="1">LY-2023</strain>
        <tissue evidence="1">Leaf</tissue>
    </source>
</reference>
<dbReference type="AlphaFoldDB" id="A0AAN9K3E2"/>
<gene>
    <name evidence="1" type="ORF">RJT34_07414</name>
</gene>
<proteinExistence type="predicted"/>
<accession>A0AAN9K3E2</accession>
<organism evidence="1 2">
    <name type="scientific">Clitoria ternatea</name>
    <name type="common">Butterfly pea</name>
    <dbReference type="NCBI Taxonomy" id="43366"/>
    <lineage>
        <taxon>Eukaryota</taxon>
        <taxon>Viridiplantae</taxon>
        <taxon>Streptophyta</taxon>
        <taxon>Embryophyta</taxon>
        <taxon>Tracheophyta</taxon>
        <taxon>Spermatophyta</taxon>
        <taxon>Magnoliopsida</taxon>
        <taxon>eudicotyledons</taxon>
        <taxon>Gunneridae</taxon>
        <taxon>Pentapetalae</taxon>
        <taxon>rosids</taxon>
        <taxon>fabids</taxon>
        <taxon>Fabales</taxon>
        <taxon>Fabaceae</taxon>
        <taxon>Papilionoideae</taxon>
        <taxon>50 kb inversion clade</taxon>
        <taxon>NPAAA clade</taxon>
        <taxon>indigoferoid/millettioid clade</taxon>
        <taxon>Phaseoleae</taxon>
        <taxon>Clitoria</taxon>
    </lineage>
</organism>
<protein>
    <submittedName>
        <fullName evidence="1">Uncharacterized protein</fullName>
    </submittedName>
</protein>
<dbReference type="EMBL" id="JAYKXN010000002">
    <property type="protein sequence ID" value="KAK7310122.1"/>
    <property type="molecule type" value="Genomic_DNA"/>
</dbReference>
<evidence type="ECO:0000313" key="2">
    <source>
        <dbReference type="Proteomes" id="UP001359559"/>
    </source>
</evidence>
<sequence>MKPLQKTCATTTTVIEHGVHSFGSKSARSAWELLQTLTLRCLFREVSSGSGARSKLQPSITSLVCASKILNERVS</sequence>
<dbReference type="Proteomes" id="UP001359559">
    <property type="component" value="Unassembled WGS sequence"/>
</dbReference>
<comment type="caution">
    <text evidence="1">The sequence shown here is derived from an EMBL/GenBank/DDBJ whole genome shotgun (WGS) entry which is preliminary data.</text>
</comment>
<keyword evidence="2" id="KW-1185">Reference proteome</keyword>
<name>A0AAN9K3E2_CLITE</name>
<evidence type="ECO:0000313" key="1">
    <source>
        <dbReference type="EMBL" id="KAK7310122.1"/>
    </source>
</evidence>